<proteinExistence type="inferred from homology"/>
<dbReference type="InterPro" id="IPR036388">
    <property type="entry name" value="WH-like_DNA-bd_sf"/>
</dbReference>
<dbReference type="EMBL" id="CP004387">
    <property type="protein sequence ID" value="AJD47290.1"/>
    <property type="molecule type" value="Genomic_DNA"/>
</dbReference>
<dbReference type="STRING" id="391936.S7S_04340"/>
<evidence type="ECO:0000256" key="3">
    <source>
        <dbReference type="ARBA" id="ARBA00023125"/>
    </source>
</evidence>
<dbReference type="SUPFAM" id="SSF53850">
    <property type="entry name" value="Periplasmic binding protein-like II"/>
    <property type="match status" value="1"/>
</dbReference>
<dbReference type="Gene3D" id="1.10.10.10">
    <property type="entry name" value="Winged helix-like DNA-binding domain superfamily/Winged helix DNA-binding domain"/>
    <property type="match status" value="1"/>
</dbReference>
<accession>A0A0B4XKS9</accession>
<evidence type="ECO:0000256" key="1">
    <source>
        <dbReference type="ARBA" id="ARBA00009437"/>
    </source>
</evidence>
<dbReference type="Gene3D" id="3.40.190.10">
    <property type="entry name" value="Periplasmic binding protein-like II"/>
    <property type="match status" value="2"/>
</dbReference>
<dbReference type="InterPro" id="IPR005119">
    <property type="entry name" value="LysR_subst-bd"/>
</dbReference>
<dbReference type="InterPro" id="IPR000847">
    <property type="entry name" value="LysR_HTH_N"/>
</dbReference>
<keyword evidence="2" id="KW-0805">Transcription regulation</keyword>
<dbReference type="FunFam" id="1.10.10.10:FF:000001">
    <property type="entry name" value="LysR family transcriptional regulator"/>
    <property type="match status" value="1"/>
</dbReference>
<evidence type="ECO:0000259" key="5">
    <source>
        <dbReference type="PROSITE" id="PS50931"/>
    </source>
</evidence>
<dbReference type="PROSITE" id="PS50931">
    <property type="entry name" value="HTH_LYSR"/>
    <property type="match status" value="1"/>
</dbReference>
<dbReference type="OrthoDB" id="9803735at2"/>
<dbReference type="SUPFAM" id="SSF46785">
    <property type="entry name" value="Winged helix' DNA-binding domain"/>
    <property type="match status" value="1"/>
</dbReference>
<dbReference type="RefSeq" id="WP_008738375.1">
    <property type="nucleotide sequence ID" value="NZ_CP004387.1"/>
</dbReference>
<evidence type="ECO:0000256" key="2">
    <source>
        <dbReference type="ARBA" id="ARBA00023015"/>
    </source>
</evidence>
<dbReference type="Pfam" id="PF03466">
    <property type="entry name" value="LysR_substrate"/>
    <property type="match status" value="1"/>
</dbReference>
<dbReference type="KEGG" id="apac:S7S_04340"/>
<dbReference type="AlphaFoldDB" id="A0A0B4XKS9"/>
<reference evidence="6 7" key="1">
    <citation type="journal article" date="2012" name="J. Bacteriol.">
        <title>Genome sequence of an alkane-degrading bacterium, Alcanivorax pacificus type strain W11-5, isolated from deep sea sediment.</title>
        <authorList>
            <person name="Lai Q."/>
            <person name="Shao Z."/>
        </authorList>
    </citation>
    <scope>NUCLEOTIDE SEQUENCE [LARGE SCALE GENOMIC DNA]</scope>
    <source>
        <strain evidence="6 7">W11-5</strain>
    </source>
</reference>
<comment type="similarity">
    <text evidence="1">Belongs to the LysR transcriptional regulatory family.</text>
</comment>
<evidence type="ECO:0000256" key="4">
    <source>
        <dbReference type="ARBA" id="ARBA00023163"/>
    </source>
</evidence>
<sequence length="295" mass="31718">MTLSLDALRVLDAIARRGSFAAAAQELDRAPSAISYSIQKLEEDAGVLLFDRSGRKARLTAAGELLLNGGRQLLNHAENLGQQARALETGWENQITVALDVIFPPARLWPLVQRFDGVAPTTTLRIISEAIGGGWEALAEGRAMICIGGPPDSTPPGVRVQEMGLAQFIYVASPAHPAAHSGPLDSHRLSRFRAVAVADTSRTHPARTIRLTHLQPALTVSDFHSKASALEAGLGIGTLPRGLAQPLLASGRLVQLEVDTPPAPFPVFMGWRVDGAGKGLRWLIRHLPEYLREEP</sequence>
<dbReference type="PANTHER" id="PTHR30126:SF22">
    <property type="entry name" value="HTH-TYPE TRANSCRIPTIONAL REGULATOR YHAJ-RELATED"/>
    <property type="match status" value="1"/>
</dbReference>
<dbReference type="PANTHER" id="PTHR30126">
    <property type="entry name" value="HTH-TYPE TRANSCRIPTIONAL REGULATOR"/>
    <property type="match status" value="1"/>
</dbReference>
<name>A0A0B4XKS9_9GAMM</name>
<dbReference type="Pfam" id="PF00126">
    <property type="entry name" value="HTH_1"/>
    <property type="match status" value="1"/>
</dbReference>
<dbReference type="Proteomes" id="UP000006764">
    <property type="component" value="Chromosome"/>
</dbReference>
<evidence type="ECO:0000313" key="6">
    <source>
        <dbReference type="EMBL" id="AJD47290.1"/>
    </source>
</evidence>
<dbReference type="InterPro" id="IPR036390">
    <property type="entry name" value="WH_DNA-bd_sf"/>
</dbReference>
<protein>
    <submittedName>
        <fullName evidence="6">LysR family transcriptional regulator</fullName>
    </submittedName>
</protein>
<organism evidence="6 7">
    <name type="scientific">Isoalcanivorax pacificus W11-5</name>
    <dbReference type="NCBI Taxonomy" id="391936"/>
    <lineage>
        <taxon>Bacteria</taxon>
        <taxon>Pseudomonadati</taxon>
        <taxon>Pseudomonadota</taxon>
        <taxon>Gammaproteobacteria</taxon>
        <taxon>Oceanospirillales</taxon>
        <taxon>Alcanivoracaceae</taxon>
        <taxon>Isoalcanivorax</taxon>
    </lineage>
</organism>
<keyword evidence="3" id="KW-0238">DNA-binding</keyword>
<dbReference type="GO" id="GO:0003700">
    <property type="term" value="F:DNA-binding transcription factor activity"/>
    <property type="evidence" value="ECO:0007669"/>
    <property type="project" value="InterPro"/>
</dbReference>
<evidence type="ECO:0000313" key="7">
    <source>
        <dbReference type="Proteomes" id="UP000006764"/>
    </source>
</evidence>
<keyword evidence="7" id="KW-1185">Reference proteome</keyword>
<feature type="domain" description="HTH lysR-type" evidence="5">
    <location>
        <begin position="3"/>
        <end position="60"/>
    </location>
</feature>
<gene>
    <name evidence="6" type="ORF">S7S_04340</name>
</gene>
<dbReference type="HOGENOM" id="CLU_039613_35_1_6"/>
<dbReference type="GO" id="GO:0000976">
    <property type="term" value="F:transcription cis-regulatory region binding"/>
    <property type="evidence" value="ECO:0007669"/>
    <property type="project" value="TreeGrafter"/>
</dbReference>
<keyword evidence="4" id="KW-0804">Transcription</keyword>